<evidence type="ECO:0000256" key="7">
    <source>
        <dbReference type="ARBA" id="ARBA00023130"/>
    </source>
</evidence>
<protein>
    <recommendedName>
        <fullName evidence="16">Ig-like domain-containing protein</fullName>
    </recommendedName>
</protein>
<keyword evidence="8 14" id="KW-0472">Membrane</keyword>
<evidence type="ECO:0000259" key="16">
    <source>
        <dbReference type="PROSITE" id="PS50835"/>
    </source>
</evidence>
<dbReference type="Proteomes" id="UP000694398">
    <property type="component" value="Unassembled WGS sequence"/>
</dbReference>
<dbReference type="InterPro" id="IPR013783">
    <property type="entry name" value="Ig-like_fold"/>
</dbReference>
<evidence type="ECO:0000256" key="15">
    <source>
        <dbReference type="SAM" id="SignalP"/>
    </source>
</evidence>
<keyword evidence="4 15" id="KW-0732">Signal</keyword>
<keyword evidence="9" id="KW-1015">Disulfide bond</keyword>
<dbReference type="GO" id="GO:0002250">
    <property type="term" value="P:adaptive immune response"/>
    <property type="evidence" value="ECO:0007669"/>
    <property type="project" value="UniProtKB-KW"/>
</dbReference>
<keyword evidence="10" id="KW-0675">Receptor</keyword>
<dbReference type="Pfam" id="PF07686">
    <property type="entry name" value="V-set"/>
    <property type="match status" value="1"/>
</dbReference>
<dbReference type="InterPro" id="IPR007110">
    <property type="entry name" value="Ig-like_dom"/>
</dbReference>
<evidence type="ECO:0000256" key="9">
    <source>
        <dbReference type="ARBA" id="ARBA00023157"/>
    </source>
</evidence>
<feature type="chain" id="PRO_5044679460" description="Ig-like domain-containing protein" evidence="15">
    <location>
        <begin position="18"/>
        <end position="338"/>
    </location>
</feature>
<evidence type="ECO:0000313" key="17">
    <source>
        <dbReference type="Ensembl" id="ENSCLAP00000011019.1"/>
    </source>
</evidence>
<dbReference type="InterPro" id="IPR013106">
    <property type="entry name" value="Ig_V-set"/>
</dbReference>
<evidence type="ECO:0000256" key="12">
    <source>
        <dbReference type="ARBA" id="ARBA00038578"/>
    </source>
</evidence>
<comment type="subunit">
    <text evidence="12">Gamma-delta TR is a heterodimer composed of a gamma and delta chain; disulfide-linked. The gamma-delta TR is associated with the transmembrane signaling CD3 coreceptor proteins following the stoichiometry: a single gamma-delta TR heterodimer associates with one CD3D-CD3E heterodimer, one CD3G-CD3E heterodimer and one CD247 homodimer forming a stable octameric structure. Upon activation, gamma-delta TR complex associates with FCER1G to initiate intracellular signaling.</text>
</comment>
<evidence type="ECO:0000256" key="3">
    <source>
        <dbReference type="ARBA" id="ARBA00022692"/>
    </source>
</evidence>
<dbReference type="SMART" id="SM00409">
    <property type="entry name" value="IG"/>
    <property type="match status" value="1"/>
</dbReference>
<reference evidence="17" key="1">
    <citation type="submission" date="2025-05" db="UniProtKB">
        <authorList>
            <consortium name="Ensembl"/>
        </authorList>
    </citation>
    <scope>IDENTIFICATION</scope>
</reference>
<evidence type="ECO:0000256" key="14">
    <source>
        <dbReference type="SAM" id="Phobius"/>
    </source>
</evidence>
<keyword evidence="7" id="KW-1064">Adaptive immunity</keyword>
<dbReference type="FunFam" id="2.60.40.10:FF:001083">
    <property type="entry name" value="T cell receptor gamma constant 2"/>
    <property type="match status" value="1"/>
</dbReference>
<dbReference type="InterPro" id="IPR051117">
    <property type="entry name" value="TRG_var/const_region"/>
</dbReference>
<evidence type="ECO:0000256" key="11">
    <source>
        <dbReference type="ARBA" id="ARBA00023319"/>
    </source>
</evidence>
<feature type="signal peptide" evidence="15">
    <location>
        <begin position="1"/>
        <end position="17"/>
    </location>
</feature>
<dbReference type="Gene3D" id="2.60.40.10">
    <property type="entry name" value="Immunoglobulins"/>
    <property type="match status" value="2"/>
</dbReference>
<evidence type="ECO:0000256" key="2">
    <source>
        <dbReference type="ARBA" id="ARBA00022475"/>
    </source>
</evidence>
<feature type="domain" description="Ig-like" evidence="16">
    <location>
        <begin position="14"/>
        <end position="126"/>
    </location>
</feature>
<evidence type="ECO:0000256" key="6">
    <source>
        <dbReference type="ARBA" id="ARBA00022989"/>
    </source>
</evidence>
<name>A0A8C2VD90_CHILA</name>
<dbReference type="Ensembl" id="ENSCLAT00000011153.1">
    <property type="protein sequence ID" value="ENSCLAP00000011018.1"/>
    <property type="gene ID" value="ENSCLAG00000007605.1"/>
</dbReference>
<evidence type="ECO:0000256" key="13">
    <source>
        <dbReference type="ARBA" id="ARBA00043266"/>
    </source>
</evidence>
<feature type="domain" description="Ig-like" evidence="16">
    <location>
        <begin position="144"/>
        <end position="239"/>
    </location>
</feature>
<keyword evidence="5" id="KW-0391">Immunity</keyword>
<dbReference type="SUPFAM" id="SSF48726">
    <property type="entry name" value="Immunoglobulin"/>
    <property type="match status" value="2"/>
</dbReference>
<keyword evidence="11" id="KW-0393">Immunoglobulin domain</keyword>
<dbReference type="AlphaFoldDB" id="A0A8C2VD90"/>
<evidence type="ECO:0000256" key="5">
    <source>
        <dbReference type="ARBA" id="ARBA00022859"/>
    </source>
</evidence>
<sequence>MLWAVALLLAFLPPAGSQTSSNMDEGMTVMTRPRGSYVEITCTIHTQSNYIHWYQFQEGRAPRRLLYYDFSKSKAMLDSGVRSGKYDAYVGTGRTSKFVVRNVEESDSGVYYCAVWTGTSATKTFGRGTKLVVTDKSFNIDTSPKPTMFLPSITEIDLHKTGTYLCLLENFFPEDIKVYWKEKDSNTILKSQQGDTMKTKDTYMKFSWLTVTGNSMAKEHRCIVKHEKNKGGVENEILFPSINTVVHTINSRKAGSQDKNAVATINPMEANLKDEIAVNITEQGDPLKDANGLLSLQLTNTSAYYTYLLLMLKSALYGALVTFCLCRMSAVCCNVKTT</sequence>
<keyword evidence="3 14" id="KW-0812">Transmembrane</keyword>
<evidence type="ECO:0000313" key="18">
    <source>
        <dbReference type="Proteomes" id="UP000694398"/>
    </source>
</evidence>
<dbReference type="InterPro" id="IPR003599">
    <property type="entry name" value="Ig_sub"/>
</dbReference>
<dbReference type="InterPro" id="IPR036179">
    <property type="entry name" value="Ig-like_dom_sf"/>
</dbReference>
<dbReference type="Pfam" id="PF07654">
    <property type="entry name" value="C1-set"/>
    <property type="match status" value="1"/>
</dbReference>
<dbReference type="CDD" id="cd07697">
    <property type="entry name" value="IgC1_TCR_gamma"/>
    <property type="match status" value="1"/>
</dbReference>
<evidence type="ECO:0000256" key="1">
    <source>
        <dbReference type="ARBA" id="ARBA00004236"/>
    </source>
</evidence>
<accession>A0A8C2VD90</accession>
<proteinExistence type="predicted"/>
<keyword evidence="2" id="KW-1003">Cell membrane</keyword>
<dbReference type="OMA" id="CAVWENS"/>
<dbReference type="PANTHER" id="PTHR19256">
    <property type="entry name" value="T-CELL RECEPTOR GAMMA CHAIN"/>
    <property type="match status" value="1"/>
</dbReference>
<evidence type="ECO:0000256" key="8">
    <source>
        <dbReference type="ARBA" id="ARBA00023136"/>
    </source>
</evidence>
<organism evidence="17 18">
    <name type="scientific">Chinchilla lanigera</name>
    <name type="common">Long-tailed chinchilla</name>
    <name type="synonym">Chinchilla villidera</name>
    <dbReference type="NCBI Taxonomy" id="34839"/>
    <lineage>
        <taxon>Eukaryota</taxon>
        <taxon>Metazoa</taxon>
        <taxon>Chordata</taxon>
        <taxon>Craniata</taxon>
        <taxon>Vertebrata</taxon>
        <taxon>Euteleostomi</taxon>
        <taxon>Mammalia</taxon>
        <taxon>Eutheria</taxon>
        <taxon>Euarchontoglires</taxon>
        <taxon>Glires</taxon>
        <taxon>Rodentia</taxon>
        <taxon>Hystricomorpha</taxon>
        <taxon>Chinchillidae</taxon>
        <taxon>Chinchilla</taxon>
    </lineage>
</organism>
<dbReference type="PROSITE" id="PS50835">
    <property type="entry name" value="IG_LIKE"/>
    <property type="match status" value="2"/>
</dbReference>
<evidence type="ECO:0000256" key="4">
    <source>
        <dbReference type="ARBA" id="ARBA00022729"/>
    </source>
</evidence>
<dbReference type="PANTHER" id="PTHR19256:SF65">
    <property type="entry name" value="T CELL RECEPTOR GAMMA CONSTANT 1-RELATED"/>
    <property type="match status" value="1"/>
</dbReference>
<dbReference type="InterPro" id="IPR003597">
    <property type="entry name" value="Ig_C1-set"/>
</dbReference>
<keyword evidence="13" id="KW-1279">T cell receptor</keyword>
<keyword evidence="6 14" id="KW-1133">Transmembrane helix</keyword>
<dbReference type="Ensembl" id="ENSCLAT00000011154.1">
    <property type="protein sequence ID" value="ENSCLAP00000011019.1"/>
    <property type="gene ID" value="ENSCLAG00000007605.1"/>
</dbReference>
<dbReference type="FunFam" id="2.60.40.10:FF:001866">
    <property type="entry name" value="T cell receptor gamma variable 3"/>
    <property type="match status" value="1"/>
</dbReference>
<dbReference type="GeneTree" id="ENSGT00940000153143"/>
<dbReference type="SMART" id="SM00407">
    <property type="entry name" value="IGc1"/>
    <property type="match status" value="1"/>
</dbReference>
<evidence type="ECO:0000256" key="10">
    <source>
        <dbReference type="ARBA" id="ARBA00023170"/>
    </source>
</evidence>
<keyword evidence="18" id="KW-1185">Reference proteome</keyword>
<comment type="subcellular location">
    <subcellularLocation>
        <location evidence="1">Cell membrane</location>
    </subcellularLocation>
</comment>
<feature type="transmembrane region" description="Helical" evidence="14">
    <location>
        <begin position="304"/>
        <end position="326"/>
    </location>
</feature>
<dbReference type="GO" id="GO:0042101">
    <property type="term" value="C:T cell receptor complex"/>
    <property type="evidence" value="ECO:0007669"/>
    <property type="project" value="UniProtKB-KW"/>
</dbReference>